<protein>
    <recommendedName>
        <fullName evidence="3">beta-N-acetylhexosaminidase</fullName>
        <ecNumber evidence="3">3.2.1.52</ecNumber>
    </recommendedName>
</protein>
<keyword evidence="7" id="KW-0472">Membrane</keyword>
<dbReference type="InterPro" id="IPR050226">
    <property type="entry name" value="NagZ_Beta-hexosaminidase"/>
</dbReference>
<evidence type="ECO:0000313" key="9">
    <source>
        <dbReference type="EMBL" id="SOY28127.1"/>
    </source>
</evidence>
<dbReference type="AlphaFoldDB" id="A0A2K4ZCE3"/>
<dbReference type="EMBL" id="OFSM01000003">
    <property type="protein sequence ID" value="SOY28127.1"/>
    <property type="molecule type" value="Genomic_DNA"/>
</dbReference>
<dbReference type="GO" id="GO:0004563">
    <property type="term" value="F:beta-N-acetylhexosaminidase activity"/>
    <property type="evidence" value="ECO:0007669"/>
    <property type="project" value="UniProtKB-EC"/>
</dbReference>
<keyword evidence="10" id="KW-1185">Reference proteome</keyword>
<dbReference type="Gene3D" id="3.20.20.300">
    <property type="entry name" value="Glycoside hydrolase, family 3, N-terminal domain"/>
    <property type="match status" value="1"/>
</dbReference>
<evidence type="ECO:0000256" key="2">
    <source>
        <dbReference type="ARBA" id="ARBA00005336"/>
    </source>
</evidence>
<dbReference type="OrthoDB" id="9805821at2"/>
<dbReference type="GO" id="GO:0005975">
    <property type="term" value="P:carbohydrate metabolic process"/>
    <property type="evidence" value="ECO:0007669"/>
    <property type="project" value="InterPro"/>
</dbReference>
<feature type="domain" description="Glycoside hydrolase family 3 N-terminal" evidence="8">
    <location>
        <begin position="110"/>
        <end position="433"/>
    </location>
</feature>
<evidence type="ECO:0000256" key="4">
    <source>
        <dbReference type="ARBA" id="ARBA00022801"/>
    </source>
</evidence>
<dbReference type="InterPro" id="IPR019800">
    <property type="entry name" value="Glyco_hydro_3_AS"/>
</dbReference>
<keyword evidence="7" id="KW-0812">Transmembrane</keyword>
<dbReference type="InterPro" id="IPR001764">
    <property type="entry name" value="Glyco_hydro_3_N"/>
</dbReference>
<dbReference type="PANTHER" id="PTHR30480:SF13">
    <property type="entry name" value="BETA-HEXOSAMINIDASE"/>
    <property type="match status" value="1"/>
</dbReference>
<evidence type="ECO:0000256" key="3">
    <source>
        <dbReference type="ARBA" id="ARBA00012663"/>
    </source>
</evidence>
<dbReference type="InterPro" id="IPR036962">
    <property type="entry name" value="Glyco_hydro_3_N_sf"/>
</dbReference>
<dbReference type="InterPro" id="IPR017853">
    <property type="entry name" value="GH"/>
</dbReference>
<dbReference type="GO" id="GO:0009254">
    <property type="term" value="P:peptidoglycan turnover"/>
    <property type="evidence" value="ECO:0007669"/>
    <property type="project" value="TreeGrafter"/>
</dbReference>
<organism evidence="9 10">
    <name type="scientific">Acetatifactor muris</name>
    <dbReference type="NCBI Taxonomy" id="879566"/>
    <lineage>
        <taxon>Bacteria</taxon>
        <taxon>Bacillati</taxon>
        <taxon>Bacillota</taxon>
        <taxon>Clostridia</taxon>
        <taxon>Lachnospirales</taxon>
        <taxon>Lachnospiraceae</taxon>
        <taxon>Acetatifactor</taxon>
    </lineage>
</organism>
<evidence type="ECO:0000259" key="8">
    <source>
        <dbReference type="Pfam" id="PF00933"/>
    </source>
</evidence>
<evidence type="ECO:0000256" key="7">
    <source>
        <dbReference type="SAM" id="Phobius"/>
    </source>
</evidence>
<dbReference type="RefSeq" id="WP_103238219.1">
    <property type="nucleotide sequence ID" value="NZ_JANJZD010000003.1"/>
</dbReference>
<evidence type="ECO:0000256" key="6">
    <source>
        <dbReference type="SAM" id="MobiDB-lite"/>
    </source>
</evidence>
<evidence type="ECO:0000256" key="1">
    <source>
        <dbReference type="ARBA" id="ARBA00001231"/>
    </source>
</evidence>
<keyword evidence="7" id="KW-1133">Transmembrane helix</keyword>
<dbReference type="PANTHER" id="PTHR30480">
    <property type="entry name" value="BETA-HEXOSAMINIDASE-RELATED"/>
    <property type="match status" value="1"/>
</dbReference>
<evidence type="ECO:0000313" key="10">
    <source>
        <dbReference type="Proteomes" id="UP000236311"/>
    </source>
</evidence>
<reference evidence="9 10" key="1">
    <citation type="submission" date="2018-01" db="EMBL/GenBank/DDBJ databases">
        <authorList>
            <person name="Gaut B.S."/>
            <person name="Morton B.R."/>
            <person name="Clegg M.T."/>
            <person name="Duvall M.R."/>
        </authorList>
    </citation>
    <scope>NUCLEOTIDE SEQUENCE [LARGE SCALE GENOMIC DNA]</scope>
    <source>
        <strain evidence="9">GP69</strain>
    </source>
</reference>
<dbReference type="EC" id="3.2.1.52" evidence="3"/>
<comment type="catalytic activity">
    <reaction evidence="1">
        <text>Hydrolysis of terminal non-reducing N-acetyl-D-hexosamine residues in N-acetyl-beta-D-hexosaminides.</text>
        <dbReference type="EC" id="3.2.1.52"/>
    </reaction>
</comment>
<sequence>MGNNDKLQNRRELRRKRRVRNQIISYVILTVLISAAAAGIVFVTGYLLSDSKTTEQEAENKELIDDMLADEESIATPEPVPEETVTPEPAPTPEEKLEELVEAKVAAMSLEDKVMGLFIVAPEAITGVSTVIQAGEGTQQALNQYPVGGLIYFKQNIQSEEQLKTMLENTAQYAKYPLFLAVDEEGGSVSRVAASGIGPEAGSAADIGATGNTDNAYQAGVSIGSTLSGLGFNLDFAPVADLANVDGSIMKERSYGADASAVSGFVTSMRAGLEEQGVTACLKHFPGIGATTGDTHEGMVSLDRTAEQFWAEELTVFQAGIDAGADMIMISHVSVPALTGDNEPCIFSRMLVTDILREQMHFNGVVITDALNMAAVSEYNTAEEAAVRAILAGCDMLLMPEDFEQAYQGVLKAVQNGNIAEERINDSLKRIYRIKYADQIEQ</sequence>
<comment type="similarity">
    <text evidence="2">Belongs to the glycosyl hydrolase 3 family.</text>
</comment>
<feature type="region of interest" description="Disordered" evidence="6">
    <location>
        <begin position="75"/>
        <end position="94"/>
    </location>
</feature>
<dbReference type="PROSITE" id="PS00775">
    <property type="entry name" value="GLYCOSYL_HYDROL_F3"/>
    <property type="match status" value="1"/>
</dbReference>
<gene>
    <name evidence="9" type="primary">ybbD</name>
    <name evidence="9" type="ORF">AMURIS_00835</name>
</gene>
<dbReference type="SUPFAM" id="SSF51445">
    <property type="entry name" value="(Trans)glycosidases"/>
    <property type="match status" value="1"/>
</dbReference>
<keyword evidence="4" id="KW-0378">Hydrolase</keyword>
<evidence type="ECO:0000256" key="5">
    <source>
        <dbReference type="ARBA" id="ARBA00023295"/>
    </source>
</evidence>
<keyword evidence="5" id="KW-0326">Glycosidase</keyword>
<feature type="transmembrane region" description="Helical" evidence="7">
    <location>
        <begin position="23"/>
        <end position="48"/>
    </location>
</feature>
<dbReference type="Pfam" id="PF00933">
    <property type="entry name" value="Glyco_hydro_3"/>
    <property type="match status" value="1"/>
</dbReference>
<proteinExistence type="inferred from homology"/>
<name>A0A2K4ZCE3_9FIRM</name>
<keyword evidence="9" id="KW-0449">Lipoprotein</keyword>
<dbReference type="Proteomes" id="UP000236311">
    <property type="component" value="Unassembled WGS sequence"/>
</dbReference>
<accession>A0A2K4ZCE3</accession>